<evidence type="ECO:0000256" key="5">
    <source>
        <dbReference type="ARBA" id="ARBA00022840"/>
    </source>
</evidence>
<dbReference type="PROSITE" id="PS51198">
    <property type="entry name" value="UVRD_HELICASE_ATP_BIND"/>
    <property type="match status" value="1"/>
</dbReference>
<feature type="region of interest" description="Disordered" evidence="13">
    <location>
        <begin position="692"/>
        <end position="741"/>
    </location>
</feature>
<sequence length="797" mass="88785">MTDVLPLNPAQRAGVDYRGGPLLLLAGAGTGKTRVITHRVAALIDEGVPAWRILAVTFTNKAASEMRERIAGLLGLELDELRRSGPWIGTFHSICARILRRHGEAVGLTRNFAIYDADDQKKLMNRVLKALDIDTVGFSARAALGKIDSAKNLGRGRERLSEMGYGEPIHTWTDRAWALYEDQLRAADAADFGDLLTLAVKLLREAGTGPTPTPGAEAERGPRRTVKLHTDRAPDQNAGKSRAVDPVLGLRRRFFHVVVDEYQDTNPVQAELVDLLCSEHAQLCVVGDDDQAIYGWRGADVGQILGFPDRHRGCEVIRLEQNYRSTALILDCANAVIRHGARRHDKQLWSELGPGEAVELHGFADERDEARFVARTVQRAIDEGESPSQIAVFYRTHAQSRPLEEAMRMYGIRYRMLGGIRFYDRREIKDLVSYLRLLTNPGSDLDCLRVINVPARRIGAKTIERLSSWAARNRSSLYEATGTASKHGADAGLGKAAQRAVRGFWELVEELRELAQADKLSHDQIAALVVERSAYVESLEQEPDGDTRIENLNEFIGALEQFVAEQPEASLAEYLEQISLATDSDDQRVDEAITLMTIHSAKGLEFDRVILTGMEEGVFPHIRVLKGDDPLALEEERRLVYVALTRARRKLALSYVQSRFLWGDSQQNEPSQFLRQLPEEAITRHGLATARRRRRALESAPRKRESRWDDDIELEPEFSGTTAVGRGRGRSGDDGGQPSIDYDADETVQVFRGMQVRHAKFGVGTVVSWSGTGAQMKLTLSFGSGRKTIMARFCQPL</sequence>
<comment type="catalytic activity">
    <reaction evidence="8">
        <text>Couples ATP hydrolysis with the unwinding of duplex DNA by translocating in the 3'-5' direction.</text>
        <dbReference type="EC" id="5.6.2.4"/>
    </reaction>
</comment>
<protein>
    <recommendedName>
        <fullName evidence="9">DNA 3'-5' helicase</fullName>
        <ecNumber evidence="9">5.6.2.4</ecNumber>
    </recommendedName>
    <alternativeName>
        <fullName evidence="10">DNA 3'-5' helicase II</fullName>
    </alternativeName>
</protein>
<evidence type="ECO:0000259" key="15">
    <source>
        <dbReference type="PROSITE" id="PS51217"/>
    </source>
</evidence>
<keyword evidence="2 12" id="KW-0547">Nucleotide-binding</keyword>
<dbReference type="CDD" id="cd18807">
    <property type="entry name" value="SF1_C_UvrD"/>
    <property type="match status" value="1"/>
</dbReference>
<dbReference type="Pfam" id="PF00580">
    <property type="entry name" value="UvrD-helicase"/>
    <property type="match status" value="1"/>
</dbReference>
<dbReference type="Pfam" id="PF21196">
    <property type="entry name" value="PcrA_UvrD_tudor"/>
    <property type="match status" value="1"/>
</dbReference>
<dbReference type="GO" id="GO:0005524">
    <property type="term" value="F:ATP binding"/>
    <property type="evidence" value="ECO:0007669"/>
    <property type="project" value="UniProtKB-UniRule"/>
</dbReference>
<gene>
    <name evidence="16" type="primary">pcrA_1</name>
    <name evidence="16" type="ORF">ENSA5_07120</name>
</gene>
<comment type="similarity">
    <text evidence="1">Belongs to the helicase family. UvrD subfamily.</text>
</comment>
<dbReference type="PROSITE" id="PS51217">
    <property type="entry name" value="UVRD_HELICASE_CTER"/>
    <property type="match status" value="1"/>
</dbReference>
<comment type="catalytic activity">
    <reaction evidence="11">
        <text>ATP + H2O = ADP + phosphate + H(+)</text>
        <dbReference type="Rhea" id="RHEA:13065"/>
        <dbReference type="ChEBI" id="CHEBI:15377"/>
        <dbReference type="ChEBI" id="CHEBI:15378"/>
        <dbReference type="ChEBI" id="CHEBI:30616"/>
        <dbReference type="ChEBI" id="CHEBI:43474"/>
        <dbReference type="ChEBI" id="CHEBI:456216"/>
        <dbReference type="EC" id="5.6.2.4"/>
    </reaction>
</comment>
<evidence type="ECO:0000313" key="16">
    <source>
        <dbReference type="EMBL" id="PRQ04481.1"/>
    </source>
</evidence>
<keyword evidence="5 12" id="KW-0067">ATP-binding</keyword>
<keyword evidence="17" id="KW-1185">Reference proteome</keyword>
<keyword evidence="3 12" id="KW-0378">Hydrolase</keyword>
<keyword evidence="7" id="KW-0413">Isomerase</keyword>
<evidence type="ECO:0000256" key="2">
    <source>
        <dbReference type="ARBA" id="ARBA00022741"/>
    </source>
</evidence>
<evidence type="ECO:0000256" key="4">
    <source>
        <dbReference type="ARBA" id="ARBA00022806"/>
    </source>
</evidence>
<dbReference type="InterPro" id="IPR013986">
    <property type="entry name" value="DExx_box_DNA_helicase_dom_sf"/>
</dbReference>
<dbReference type="CDD" id="cd17932">
    <property type="entry name" value="DEXQc_UvrD"/>
    <property type="match status" value="1"/>
</dbReference>
<feature type="domain" description="UvrD-like helicase ATP-binding" evidence="14">
    <location>
        <begin position="5"/>
        <end position="326"/>
    </location>
</feature>
<evidence type="ECO:0000256" key="11">
    <source>
        <dbReference type="ARBA" id="ARBA00048988"/>
    </source>
</evidence>
<dbReference type="Gene3D" id="1.10.10.160">
    <property type="match status" value="1"/>
</dbReference>
<evidence type="ECO:0000256" key="12">
    <source>
        <dbReference type="PROSITE-ProRule" id="PRU00560"/>
    </source>
</evidence>
<organism evidence="16 17">
    <name type="scientific">Enhygromyxa salina</name>
    <dbReference type="NCBI Taxonomy" id="215803"/>
    <lineage>
        <taxon>Bacteria</taxon>
        <taxon>Pseudomonadati</taxon>
        <taxon>Myxococcota</taxon>
        <taxon>Polyangia</taxon>
        <taxon>Nannocystales</taxon>
        <taxon>Nannocystaceae</taxon>
        <taxon>Enhygromyxa</taxon>
    </lineage>
</organism>
<evidence type="ECO:0000256" key="10">
    <source>
        <dbReference type="ARBA" id="ARBA00034923"/>
    </source>
</evidence>
<dbReference type="AlphaFoldDB" id="A0A2S9YHG8"/>
<dbReference type="InterPro" id="IPR027417">
    <property type="entry name" value="P-loop_NTPase"/>
</dbReference>
<reference evidence="16 17" key="1">
    <citation type="submission" date="2018-03" db="EMBL/GenBank/DDBJ databases">
        <title>Draft Genome Sequences of the Obligatory Marine Myxobacteria Enhygromyxa salina SWB005.</title>
        <authorList>
            <person name="Poehlein A."/>
            <person name="Moghaddam J.A."/>
            <person name="Harms H."/>
            <person name="Alanjari M."/>
            <person name="Koenig G.M."/>
            <person name="Daniel R."/>
            <person name="Schaeberle T.F."/>
        </authorList>
    </citation>
    <scope>NUCLEOTIDE SEQUENCE [LARGE SCALE GENOMIC DNA]</scope>
    <source>
        <strain evidence="16 17">SWB005</strain>
    </source>
</reference>
<dbReference type="EC" id="5.6.2.4" evidence="9"/>
<keyword evidence="6" id="KW-0238">DNA-binding</keyword>
<evidence type="ECO:0000259" key="14">
    <source>
        <dbReference type="PROSITE" id="PS51198"/>
    </source>
</evidence>
<dbReference type="GO" id="GO:0033202">
    <property type="term" value="C:DNA helicase complex"/>
    <property type="evidence" value="ECO:0007669"/>
    <property type="project" value="TreeGrafter"/>
</dbReference>
<evidence type="ECO:0000256" key="3">
    <source>
        <dbReference type="ARBA" id="ARBA00022801"/>
    </source>
</evidence>
<dbReference type="RefSeq" id="WP_106390162.1">
    <property type="nucleotide sequence ID" value="NZ_PVNK01000037.1"/>
</dbReference>
<keyword evidence="4 12" id="KW-0347">Helicase</keyword>
<evidence type="ECO:0000256" key="1">
    <source>
        <dbReference type="ARBA" id="ARBA00009922"/>
    </source>
</evidence>
<dbReference type="EMBL" id="PVNK01000037">
    <property type="protein sequence ID" value="PRQ04481.1"/>
    <property type="molecule type" value="Genomic_DNA"/>
</dbReference>
<evidence type="ECO:0000313" key="17">
    <source>
        <dbReference type="Proteomes" id="UP000237968"/>
    </source>
</evidence>
<feature type="compositionally biased region" description="Basic and acidic residues" evidence="13">
    <location>
        <begin position="696"/>
        <end position="709"/>
    </location>
</feature>
<dbReference type="PANTHER" id="PTHR11070:SF2">
    <property type="entry name" value="ATP-DEPENDENT DNA HELICASE SRS2"/>
    <property type="match status" value="1"/>
</dbReference>
<dbReference type="InterPro" id="IPR014017">
    <property type="entry name" value="DNA_helicase_UvrD-like_C"/>
</dbReference>
<proteinExistence type="inferred from homology"/>
<dbReference type="GO" id="GO:0003677">
    <property type="term" value="F:DNA binding"/>
    <property type="evidence" value="ECO:0007669"/>
    <property type="project" value="UniProtKB-KW"/>
</dbReference>
<evidence type="ECO:0000256" key="13">
    <source>
        <dbReference type="SAM" id="MobiDB-lite"/>
    </source>
</evidence>
<dbReference type="GO" id="GO:0000725">
    <property type="term" value="P:recombinational repair"/>
    <property type="evidence" value="ECO:0007669"/>
    <property type="project" value="TreeGrafter"/>
</dbReference>
<comment type="caution">
    <text evidence="16">The sequence shown here is derived from an EMBL/GenBank/DDBJ whole genome shotgun (WGS) entry which is preliminary data.</text>
</comment>
<feature type="domain" description="UvrD-like helicase C-terminal" evidence="15">
    <location>
        <begin position="327"/>
        <end position="603"/>
    </location>
</feature>
<dbReference type="Gene3D" id="1.10.486.10">
    <property type="entry name" value="PCRA, domain 4"/>
    <property type="match status" value="1"/>
</dbReference>
<accession>A0A2S9YHG8</accession>
<dbReference type="GO" id="GO:0005829">
    <property type="term" value="C:cytosol"/>
    <property type="evidence" value="ECO:0007669"/>
    <property type="project" value="TreeGrafter"/>
</dbReference>
<dbReference type="Pfam" id="PF13361">
    <property type="entry name" value="UvrD_C"/>
    <property type="match status" value="1"/>
</dbReference>
<dbReference type="InterPro" id="IPR014016">
    <property type="entry name" value="UvrD-like_ATP-bd"/>
</dbReference>
<feature type="binding site" evidence="12">
    <location>
        <begin position="26"/>
        <end position="33"/>
    </location>
    <ligand>
        <name>ATP</name>
        <dbReference type="ChEBI" id="CHEBI:30616"/>
    </ligand>
</feature>
<dbReference type="PANTHER" id="PTHR11070">
    <property type="entry name" value="UVRD / RECB / PCRA DNA HELICASE FAMILY MEMBER"/>
    <property type="match status" value="1"/>
</dbReference>
<dbReference type="Gene3D" id="3.40.50.300">
    <property type="entry name" value="P-loop containing nucleotide triphosphate hydrolases"/>
    <property type="match status" value="3"/>
</dbReference>
<evidence type="ECO:0000256" key="7">
    <source>
        <dbReference type="ARBA" id="ARBA00023235"/>
    </source>
</evidence>
<dbReference type="OrthoDB" id="9810135at2"/>
<evidence type="ECO:0000256" key="6">
    <source>
        <dbReference type="ARBA" id="ARBA00023125"/>
    </source>
</evidence>
<dbReference type="InterPro" id="IPR000212">
    <property type="entry name" value="DNA_helicase_UvrD/REP"/>
</dbReference>
<name>A0A2S9YHG8_9BACT</name>
<dbReference type="Proteomes" id="UP000237968">
    <property type="component" value="Unassembled WGS sequence"/>
</dbReference>
<evidence type="ECO:0000256" key="8">
    <source>
        <dbReference type="ARBA" id="ARBA00034617"/>
    </source>
</evidence>
<dbReference type="GO" id="GO:0016887">
    <property type="term" value="F:ATP hydrolysis activity"/>
    <property type="evidence" value="ECO:0007669"/>
    <property type="project" value="RHEA"/>
</dbReference>
<evidence type="ECO:0000256" key="9">
    <source>
        <dbReference type="ARBA" id="ARBA00034808"/>
    </source>
</evidence>
<dbReference type="GO" id="GO:0043138">
    <property type="term" value="F:3'-5' DNA helicase activity"/>
    <property type="evidence" value="ECO:0007669"/>
    <property type="project" value="UniProtKB-EC"/>
</dbReference>
<dbReference type="SUPFAM" id="SSF52540">
    <property type="entry name" value="P-loop containing nucleoside triphosphate hydrolases"/>
    <property type="match status" value="1"/>
</dbReference>